<dbReference type="RefSeq" id="WP_212678927.1">
    <property type="nucleotide sequence ID" value="NZ_JAGSPK010000003.1"/>
</dbReference>
<dbReference type="PANTHER" id="PTHR21392:SF0">
    <property type="entry name" value="TRNA-URIDINE AMINOCARBOXYPROPYLTRANSFERASE 2"/>
    <property type="match status" value="1"/>
</dbReference>
<keyword evidence="4" id="KW-0819">tRNA processing</keyword>
<dbReference type="EMBL" id="JAGSPK010000003">
    <property type="protein sequence ID" value="MBR7792914.1"/>
    <property type="molecule type" value="Genomic_DNA"/>
</dbReference>
<evidence type="ECO:0000256" key="5">
    <source>
        <dbReference type="ARBA" id="ARBA00034489"/>
    </source>
</evidence>
<feature type="domain" description="DTW" evidence="6">
    <location>
        <begin position="12"/>
        <end position="237"/>
    </location>
</feature>
<evidence type="ECO:0000313" key="7">
    <source>
        <dbReference type="EMBL" id="MBR7792914.1"/>
    </source>
</evidence>
<keyword evidence="2" id="KW-0808">Transferase</keyword>
<sequence>MNFSVISPASGKRAICQRCLRPQSACICNWIVPVNNGVEVLILQHPLEVNNPKGSVRLLDLCLQHSRVLTGEVFAGEALMQALYAPADAVTDRAEDVAADIAADVSTDTRPVAQIRPVLLYPDTSLIEAIDLALPVAEKYQESEQIQGLRLVIIDATWRKSRKMLYLNPVLQALPRLSLERMPASHYRIRKAHKPDQLSSLEACAYALMRLENEEDKYHRLLQAFDGFVDQQIGRIPANFR</sequence>
<reference evidence="7 8" key="1">
    <citation type="submission" date="2021-04" db="EMBL/GenBank/DDBJ databases">
        <title>novel species isolated from subtropical streams in China.</title>
        <authorList>
            <person name="Lu H."/>
        </authorList>
    </citation>
    <scope>NUCLEOTIDE SEQUENCE [LARGE SCALE GENOMIC DNA]</scope>
    <source>
        <strain evidence="7 8">FT147W</strain>
    </source>
</reference>
<dbReference type="InterPro" id="IPR005636">
    <property type="entry name" value="DTW"/>
</dbReference>
<keyword evidence="3" id="KW-0949">S-adenosyl-L-methionine</keyword>
<dbReference type="Proteomes" id="UP000682982">
    <property type="component" value="Unassembled WGS sequence"/>
</dbReference>
<dbReference type="EC" id="2.5.1.25" evidence="1"/>
<dbReference type="SMART" id="SM01144">
    <property type="entry name" value="DTW"/>
    <property type="match status" value="1"/>
</dbReference>
<evidence type="ECO:0000256" key="1">
    <source>
        <dbReference type="ARBA" id="ARBA00012386"/>
    </source>
</evidence>
<proteinExistence type="inferred from homology"/>
<comment type="caution">
    <text evidence="7">The sequence shown here is derived from an EMBL/GenBank/DDBJ whole genome shotgun (WGS) entry which is preliminary data.</text>
</comment>
<evidence type="ECO:0000256" key="2">
    <source>
        <dbReference type="ARBA" id="ARBA00022679"/>
    </source>
</evidence>
<evidence type="ECO:0000259" key="6">
    <source>
        <dbReference type="SMART" id="SM01144"/>
    </source>
</evidence>
<dbReference type="PANTHER" id="PTHR21392">
    <property type="entry name" value="TRNA-URIDINE AMINOCARBOXYPROPYLTRANSFERASE 2"/>
    <property type="match status" value="1"/>
</dbReference>
<evidence type="ECO:0000256" key="4">
    <source>
        <dbReference type="ARBA" id="ARBA00022694"/>
    </source>
</evidence>
<dbReference type="InterPro" id="IPR039262">
    <property type="entry name" value="DTWD2/TAPT"/>
</dbReference>
<keyword evidence="8" id="KW-1185">Reference proteome</keyword>
<evidence type="ECO:0000256" key="3">
    <source>
        <dbReference type="ARBA" id="ARBA00022691"/>
    </source>
</evidence>
<protein>
    <recommendedName>
        <fullName evidence="1">tRNA-uridine aminocarboxypropyltransferase</fullName>
        <ecNumber evidence="1">2.5.1.25</ecNumber>
    </recommendedName>
</protein>
<comment type="similarity">
    <text evidence="5">Belongs to the TDD superfamily. DTWD2 family.</text>
</comment>
<name>A0ABS5H2I8_9BURK</name>
<evidence type="ECO:0000313" key="8">
    <source>
        <dbReference type="Proteomes" id="UP000682982"/>
    </source>
</evidence>
<gene>
    <name evidence="7" type="ORF">KDM87_09930</name>
</gene>
<dbReference type="Pfam" id="PF03942">
    <property type="entry name" value="DTW"/>
    <property type="match status" value="1"/>
</dbReference>
<accession>A0ABS5H2I8</accession>
<organism evidence="7 8">
    <name type="scientific">Undibacterium rivi</name>
    <dbReference type="NCBI Taxonomy" id="2828729"/>
    <lineage>
        <taxon>Bacteria</taxon>
        <taxon>Pseudomonadati</taxon>
        <taxon>Pseudomonadota</taxon>
        <taxon>Betaproteobacteria</taxon>
        <taxon>Burkholderiales</taxon>
        <taxon>Oxalobacteraceae</taxon>
        <taxon>Undibacterium</taxon>
    </lineage>
</organism>